<dbReference type="FunFam" id="2.170.220.10:FF:000001">
    <property type="entry name" value="methionine--tRNA ligase, mitochondrial"/>
    <property type="match status" value="1"/>
</dbReference>
<dbReference type="CDD" id="cd01763">
    <property type="entry name" value="Ubl_SUMO_like"/>
    <property type="match status" value="1"/>
</dbReference>
<keyword evidence="4 10" id="KW-0547">Nucleotide-binding</keyword>
<feature type="compositionally biased region" description="Low complexity" evidence="11">
    <location>
        <begin position="397"/>
        <end position="408"/>
    </location>
</feature>
<dbReference type="AlphaFoldDB" id="A0A507E378"/>
<keyword evidence="14" id="KW-1185">Reference proteome</keyword>
<dbReference type="NCBIfam" id="TIGR00398">
    <property type="entry name" value="metG"/>
    <property type="match status" value="1"/>
</dbReference>
<feature type="compositionally biased region" description="Basic and acidic residues" evidence="11">
    <location>
        <begin position="39"/>
        <end position="49"/>
    </location>
</feature>
<evidence type="ECO:0000256" key="10">
    <source>
        <dbReference type="RuleBase" id="RU363039"/>
    </source>
</evidence>
<dbReference type="PRINTS" id="PR01041">
    <property type="entry name" value="TRNASYNTHMET"/>
</dbReference>
<dbReference type="GO" id="GO:0004825">
    <property type="term" value="F:methionine-tRNA ligase activity"/>
    <property type="evidence" value="ECO:0007669"/>
    <property type="project" value="UniProtKB-EC"/>
</dbReference>
<feature type="region of interest" description="Disordered" evidence="11">
    <location>
        <begin position="386"/>
        <end position="411"/>
    </location>
</feature>
<evidence type="ECO:0000256" key="1">
    <source>
        <dbReference type="ARBA" id="ARBA00005594"/>
    </source>
</evidence>
<dbReference type="Gene3D" id="2.170.220.10">
    <property type="match status" value="1"/>
</dbReference>
<dbReference type="SUPFAM" id="SSF52374">
    <property type="entry name" value="Nucleotidylyl transferase"/>
    <property type="match status" value="1"/>
</dbReference>
<keyword evidence="7 10" id="KW-0030">Aminoacyl-tRNA synthetase</keyword>
<accession>A0A507E378</accession>
<reference evidence="13 14" key="1">
    <citation type="journal article" date="2019" name="Sci. Rep.">
        <title>Comparative genomics of chytrid fungi reveal insights into the obligate biotrophic and pathogenic lifestyle of Synchytrium endobioticum.</title>
        <authorList>
            <person name="van de Vossenberg B.T.L.H."/>
            <person name="Warris S."/>
            <person name="Nguyen H.D.T."/>
            <person name="van Gent-Pelzer M.P.E."/>
            <person name="Joly D.L."/>
            <person name="van de Geest H.C."/>
            <person name="Bonants P.J.M."/>
            <person name="Smith D.S."/>
            <person name="Levesque C.A."/>
            <person name="van der Lee T.A.J."/>
        </authorList>
    </citation>
    <scope>NUCLEOTIDE SEQUENCE [LARGE SCALE GENOMIC DNA]</scope>
    <source>
        <strain evidence="13 14">CBS 809.83</strain>
    </source>
</reference>
<feature type="region of interest" description="Disordered" evidence="11">
    <location>
        <begin position="1"/>
        <end position="116"/>
    </location>
</feature>
<dbReference type="InterPro" id="IPR009080">
    <property type="entry name" value="tRNAsynth_Ia_anticodon-bd"/>
</dbReference>
<dbReference type="InterPro" id="IPR033911">
    <property type="entry name" value="MetRS_core"/>
</dbReference>
<evidence type="ECO:0000313" key="13">
    <source>
        <dbReference type="EMBL" id="TPX58294.1"/>
    </source>
</evidence>
<dbReference type="InterPro" id="IPR014729">
    <property type="entry name" value="Rossmann-like_a/b/a_fold"/>
</dbReference>
<evidence type="ECO:0000259" key="12">
    <source>
        <dbReference type="PROSITE" id="PS50053"/>
    </source>
</evidence>
<evidence type="ECO:0000313" key="14">
    <source>
        <dbReference type="Proteomes" id="UP000318582"/>
    </source>
</evidence>
<keyword evidence="6 10" id="KW-0648">Protein biosynthesis</keyword>
<dbReference type="EC" id="6.1.1.10" evidence="2"/>
<dbReference type="PROSITE" id="PS50053">
    <property type="entry name" value="UBIQUITIN_2"/>
    <property type="match status" value="1"/>
</dbReference>
<dbReference type="GO" id="GO:0005739">
    <property type="term" value="C:mitochondrion"/>
    <property type="evidence" value="ECO:0007669"/>
    <property type="project" value="UniProtKB-ARBA"/>
</dbReference>
<feature type="domain" description="Ubiquitin-like" evidence="12">
    <location>
        <begin position="413"/>
        <end position="485"/>
    </location>
</feature>
<protein>
    <recommendedName>
        <fullName evidence="9">Probable methionine--tRNA ligase, mitochondrial</fullName>
        <ecNumber evidence="2">6.1.1.10</ecNumber>
    </recommendedName>
</protein>
<dbReference type="SUPFAM" id="SSF54236">
    <property type="entry name" value="Ubiquitin-like"/>
    <property type="match status" value="2"/>
</dbReference>
<sequence length="1044" mass="115835">MSGTSNKRPAAAVVAVGEPTFRDLYRPRKRQQPRKRAAQKHDLDRHDELISDSSDDNHTSATVTKPKTIKSQNSSSSSSHPRVPAGQKYPAAKPKTERIDSTDSSYDPFASFFDLGTGGTLATIRAKLAVGRAAGCTKNAARCRQSPSSPSKVTNAAADTTRTREQGDSSTSEYTKTTTLSNGLDSVLSGELPSDPDTSDDEPTPRPLQRKRKPSPPSVPKIERDVSLTPPPQVPAKHMAVLSSISEMLQKMGDNYKSDLSDALSSPSSNSTSLDPALQRVCKRRPINTLAMNSSSTVDIIVNYQRYPSNVAATQSLRIRVRMDDPFEQLMHACCISWGVERENVIFVYNDTPLFSRGTPSAVRMADAPVVQVYLRTEYAAYQATTLPSSPPKRSLPDSSSQPKQSSSADTVPRVLVKIAHHEYPQLKLSVRATHTMDDLVAMYVKERHPPPSGKSYRIVFEGDTVSPTDTVTEAGLEDGDVVEIHASPTAQTDGPLYITTPIFYVNANLLKTLRADPHIGHLYSAVLADTLKRWYDLQGYRTVFSTGTDEHGQKIQEAALKNNMEPGAFCDRVSENFKRLFKAANISYTDYIRTTEPRHKRTVWSLWKTLKNAGYIYKGSHEGWYAVSDETFYPLSQVEEGLDQNGNAAGMFSKETGQPVVWTKEENYKFRLSAFQSRLVAWLEANPNAIVPRAQYNEVMLALTTRASEQLSDLSISRLRSRVEWGIPVPDDPDHVIYVWLDALANYLTVLGYPWSTPKGSSLPSTASHDAAIAQLQDAWPAQWHIVGKDILKFHAIYWPAFLMAAGLPPPRRILSHAHWLRKHEKMSKSKGNVVDPTDLITRYGPDPVRYFLMRDGGIANDSEFNFDSLHQRYKKDLGGQLGNLVMRCSAPKINPTMTAPVSPSVTSAADDELHRKLEGLADTVKQHFDAADFPHGLEAIFDVVAATNRYWASSEPWKLVKDPRPHAAEQLHTVLFYAFESLRVAAILLLPILPEKMAALLDAIGVPPEERLFINARVGQRSLVRKEDVSIAVHQPLFPSLE</sequence>
<feature type="compositionally biased region" description="Polar residues" evidence="11">
    <location>
        <begin position="145"/>
        <end position="160"/>
    </location>
</feature>
<comment type="catalytic activity">
    <reaction evidence="8">
        <text>tRNA(Met) + L-methionine + ATP = L-methionyl-tRNA(Met) + AMP + diphosphate</text>
        <dbReference type="Rhea" id="RHEA:13481"/>
        <dbReference type="Rhea" id="RHEA-COMP:9667"/>
        <dbReference type="Rhea" id="RHEA-COMP:9698"/>
        <dbReference type="ChEBI" id="CHEBI:30616"/>
        <dbReference type="ChEBI" id="CHEBI:33019"/>
        <dbReference type="ChEBI" id="CHEBI:57844"/>
        <dbReference type="ChEBI" id="CHEBI:78442"/>
        <dbReference type="ChEBI" id="CHEBI:78530"/>
        <dbReference type="ChEBI" id="CHEBI:456215"/>
        <dbReference type="EC" id="6.1.1.10"/>
    </reaction>
</comment>
<dbReference type="PANTHER" id="PTHR43326:SF1">
    <property type="entry name" value="METHIONINE--TRNA LIGASE, MITOCHONDRIAL"/>
    <property type="match status" value="1"/>
</dbReference>
<comment type="caution">
    <text evidence="13">The sequence shown here is derived from an EMBL/GenBank/DDBJ whole genome shotgun (WGS) entry which is preliminary data.</text>
</comment>
<evidence type="ECO:0000256" key="3">
    <source>
        <dbReference type="ARBA" id="ARBA00022598"/>
    </source>
</evidence>
<dbReference type="Pfam" id="PF11976">
    <property type="entry name" value="Rad60-SLD"/>
    <property type="match status" value="1"/>
</dbReference>
<dbReference type="Pfam" id="PF09334">
    <property type="entry name" value="tRNA-synt_1g"/>
    <property type="match status" value="1"/>
</dbReference>
<feature type="compositionally biased region" description="Basic residues" evidence="11">
    <location>
        <begin position="27"/>
        <end position="38"/>
    </location>
</feature>
<feature type="compositionally biased region" description="Polar residues" evidence="11">
    <location>
        <begin position="168"/>
        <end position="184"/>
    </location>
</feature>
<dbReference type="InterPro" id="IPR014758">
    <property type="entry name" value="Met-tRNA_synth"/>
</dbReference>
<dbReference type="STRING" id="109895.A0A507E378"/>
<feature type="compositionally biased region" description="Polar residues" evidence="11">
    <location>
        <begin position="59"/>
        <end position="73"/>
    </location>
</feature>
<dbReference type="InterPro" id="IPR029071">
    <property type="entry name" value="Ubiquitin-like_domsf"/>
</dbReference>
<evidence type="ECO:0000256" key="8">
    <source>
        <dbReference type="ARBA" id="ARBA00047364"/>
    </source>
</evidence>
<dbReference type="SUPFAM" id="SSF47323">
    <property type="entry name" value="Anticodon-binding domain of a subclass of class I aminoacyl-tRNA synthetases"/>
    <property type="match status" value="1"/>
</dbReference>
<dbReference type="CDD" id="cd00814">
    <property type="entry name" value="MetRS_core"/>
    <property type="match status" value="1"/>
</dbReference>
<evidence type="ECO:0000256" key="5">
    <source>
        <dbReference type="ARBA" id="ARBA00022840"/>
    </source>
</evidence>
<keyword evidence="5 10" id="KW-0067">ATP-binding</keyword>
<comment type="similarity">
    <text evidence="1 10">Belongs to the class-I aminoacyl-tRNA synthetase family.</text>
</comment>
<dbReference type="PANTHER" id="PTHR43326">
    <property type="entry name" value="METHIONYL-TRNA SYNTHETASE"/>
    <property type="match status" value="1"/>
</dbReference>
<dbReference type="CDD" id="cd07957">
    <property type="entry name" value="Anticodon_Ia_Met"/>
    <property type="match status" value="1"/>
</dbReference>
<gene>
    <name evidence="13" type="ORF">PhCBS80983_g03250</name>
</gene>
<organism evidence="13 14">
    <name type="scientific">Powellomyces hirtus</name>
    <dbReference type="NCBI Taxonomy" id="109895"/>
    <lineage>
        <taxon>Eukaryota</taxon>
        <taxon>Fungi</taxon>
        <taxon>Fungi incertae sedis</taxon>
        <taxon>Chytridiomycota</taxon>
        <taxon>Chytridiomycota incertae sedis</taxon>
        <taxon>Chytridiomycetes</taxon>
        <taxon>Spizellomycetales</taxon>
        <taxon>Powellomycetaceae</taxon>
        <taxon>Powellomyces</taxon>
    </lineage>
</organism>
<evidence type="ECO:0000256" key="7">
    <source>
        <dbReference type="ARBA" id="ARBA00023146"/>
    </source>
</evidence>
<keyword evidence="3 10" id="KW-0436">Ligase</keyword>
<evidence type="ECO:0000256" key="11">
    <source>
        <dbReference type="SAM" id="MobiDB-lite"/>
    </source>
</evidence>
<dbReference type="InterPro" id="IPR023457">
    <property type="entry name" value="Met-tRNA_synth_2"/>
</dbReference>
<dbReference type="InterPro" id="IPR015413">
    <property type="entry name" value="Methionyl/Leucyl_tRNA_Synth"/>
</dbReference>
<feature type="region of interest" description="Disordered" evidence="11">
    <location>
        <begin position="133"/>
        <end position="235"/>
    </location>
</feature>
<dbReference type="InterPro" id="IPR022617">
    <property type="entry name" value="Rad60/SUMO-like_dom"/>
</dbReference>
<evidence type="ECO:0000256" key="4">
    <source>
        <dbReference type="ARBA" id="ARBA00022741"/>
    </source>
</evidence>
<proteinExistence type="inferred from homology"/>
<name>A0A507E378_9FUNG</name>
<dbReference type="GO" id="GO:0005524">
    <property type="term" value="F:ATP binding"/>
    <property type="evidence" value="ECO:0007669"/>
    <property type="project" value="UniProtKB-KW"/>
</dbReference>
<dbReference type="GO" id="GO:0006431">
    <property type="term" value="P:methionyl-tRNA aminoacylation"/>
    <property type="evidence" value="ECO:0007669"/>
    <property type="project" value="InterPro"/>
</dbReference>
<evidence type="ECO:0000256" key="2">
    <source>
        <dbReference type="ARBA" id="ARBA00012838"/>
    </source>
</evidence>
<dbReference type="Proteomes" id="UP000318582">
    <property type="component" value="Unassembled WGS sequence"/>
</dbReference>
<dbReference type="Gene3D" id="1.10.730.10">
    <property type="entry name" value="Isoleucyl-tRNA Synthetase, Domain 1"/>
    <property type="match status" value="1"/>
</dbReference>
<dbReference type="EMBL" id="QEAQ01000038">
    <property type="protein sequence ID" value="TPX58294.1"/>
    <property type="molecule type" value="Genomic_DNA"/>
</dbReference>
<dbReference type="InterPro" id="IPR000626">
    <property type="entry name" value="Ubiquitin-like_dom"/>
</dbReference>
<dbReference type="InterPro" id="IPR041872">
    <property type="entry name" value="Anticodon_Met"/>
</dbReference>
<evidence type="ECO:0000256" key="9">
    <source>
        <dbReference type="ARBA" id="ARBA00068817"/>
    </source>
</evidence>
<dbReference type="Gene3D" id="3.10.20.90">
    <property type="entry name" value="Phosphatidylinositol 3-kinase Catalytic Subunit, Chain A, domain 1"/>
    <property type="match status" value="2"/>
</dbReference>
<dbReference type="Pfam" id="PF19303">
    <property type="entry name" value="Anticodon_3"/>
    <property type="match status" value="1"/>
</dbReference>
<evidence type="ECO:0000256" key="6">
    <source>
        <dbReference type="ARBA" id="ARBA00022917"/>
    </source>
</evidence>
<dbReference type="Gene3D" id="3.40.50.620">
    <property type="entry name" value="HUPs"/>
    <property type="match status" value="1"/>
</dbReference>